<evidence type="ECO:0000256" key="1">
    <source>
        <dbReference type="ARBA" id="ARBA00004329"/>
    </source>
</evidence>
<feature type="compositionally biased region" description="Polar residues" evidence="12">
    <location>
        <begin position="738"/>
        <end position="753"/>
    </location>
</feature>
<dbReference type="InterPro" id="IPR038765">
    <property type="entry name" value="Papain-like_cys_pep_sf"/>
</dbReference>
<feature type="compositionally biased region" description="Basic and acidic residues" evidence="12">
    <location>
        <begin position="882"/>
        <end position="891"/>
    </location>
</feature>
<comment type="function">
    <text evidence="11">Required for selective autophagic degradation of the nucleus (nucleophagy) as well as for mitophagy which contributes to regulate mitochondrial quantity and quality by eliminating the mitochondria to a basal level to fulfill cellular energy requirements and preventing excess ROS production.</text>
</comment>
<feature type="compositionally biased region" description="Low complexity" evidence="12">
    <location>
        <begin position="194"/>
        <end position="205"/>
    </location>
</feature>
<feature type="compositionally biased region" description="Polar residues" evidence="12">
    <location>
        <begin position="551"/>
        <end position="566"/>
    </location>
</feature>
<evidence type="ECO:0000256" key="8">
    <source>
        <dbReference type="ARBA" id="ARBA00022927"/>
    </source>
</evidence>
<dbReference type="GO" id="GO:0034727">
    <property type="term" value="P:piecemeal microautophagy of the nucleus"/>
    <property type="evidence" value="ECO:0007669"/>
    <property type="project" value="TreeGrafter"/>
</dbReference>
<dbReference type="EMBL" id="KN840534">
    <property type="protein sequence ID" value="KIP05763.1"/>
    <property type="molecule type" value="Genomic_DNA"/>
</dbReference>
<evidence type="ECO:0000259" key="13">
    <source>
        <dbReference type="Pfam" id="PF03416"/>
    </source>
</evidence>
<evidence type="ECO:0000256" key="11">
    <source>
        <dbReference type="RuleBase" id="RU363115"/>
    </source>
</evidence>
<dbReference type="GO" id="GO:0005634">
    <property type="term" value="C:nucleus"/>
    <property type="evidence" value="ECO:0007669"/>
    <property type="project" value="UniProtKB-SubCell"/>
</dbReference>
<evidence type="ECO:0000313" key="15">
    <source>
        <dbReference type="Proteomes" id="UP000053257"/>
    </source>
</evidence>
<feature type="compositionally biased region" description="Low complexity" evidence="12">
    <location>
        <begin position="568"/>
        <end position="608"/>
    </location>
</feature>
<dbReference type="PANTHER" id="PTHR22624">
    <property type="entry name" value="CYSTEINE PROTEASE ATG4"/>
    <property type="match status" value="1"/>
</dbReference>
<evidence type="ECO:0000256" key="4">
    <source>
        <dbReference type="ARBA" id="ARBA00022490"/>
    </source>
</evidence>
<dbReference type="Proteomes" id="UP000053257">
    <property type="component" value="Unassembled WGS sequence"/>
</dbReference>
<feature type="region of interest" description="Disordered" evidence="12">
    <location>
        <begin position="1"/>
        <end position="72"/>
    </location>
</feature>
<gene>
    <name evidence="14" type="ORF">PHLGIDRAFT_107790</name>
</gene>
<dbReference type="Pfam" id="PF03416">
    <property type="entry name" value="Peptidase_C54"/>
    <property type="match status" value="1"/>
</dbReference>
<dbReference type="OrthoDB" id="2960936at2759"/>
<evidence type="ECO:0000256" key="6">
    <source>
        <dbReference type="ARBA" id="ARBA00022801"/>
    </source>
</evidence>
<dbReference type="AlphaFoldDB" id="A0A0C3PID9"/>
<evidence type="ECO:0000256" key="12">
    <source>
        <dbReference type="SAM" id="MobiDB-lite"/>
    </source>
</evidence>
<dbReference type="GO" id="GO:0000423">
    <property type="term" value="P:mitophagy"/>
    <property type="evidence" value="ECO:0007669"/>
    <property type="project" value="TreeGrafter"/>
</dbReference>
<keyword evidence="6 11" id="KW-0378">Hydrolase</keyword>
<evidence type="ECO:0000256" key="7">
    <source>
        <dbReference type="ARBA" id="ARBA00022807"/>
    </source>
</evidence>
<keyword evidence="4 11" id="KW-0963">Cytoplasm</keyword>
<dbReference type="GO" id="GO:0016485">
    <property type="term" value="P:protein processing"/>
    <property type="evidence" value="ECO:0007669"/>
    <property type="project" value="TreeGrafter"/>
</dbReference>
<feature type="compositionally biased region" description="Acidic residues" evidence="12">
    <location>
        <begin position="805"/>
        <end position="814"/>
    </location>
</feature>
<organism evidence="14 15">
    <name type="scientific">Phlebiopsis gigantea (strain 11061_1 CR5-6)</name>
    <name type="common">White-rot fungus</name>
    <name type="synonym">Peniophora gigantea</name>
    <dbReference type="NCBI Taxonomy" id="745531"/>
    <lineage>
        <taxon>Eukaryota</taxon>
        <taxon>Fungi</taxon>
        <taxon>Dikarya</taxon>
        <taxon>Basidiomycota</taxon>
        <taxon>Agaricomycotina</taxon>
        <taxon>Agaricomycetes</taxon>
        <taxon>Polyporales</taxon>
        <taxon>Phanerochaetaceae</taxon>
        <taxon>Phlebiopsis</taxon>
    </lineage>
</organism>
<feature type="region of interest" description="Disordered" evidence="12">
    <location>
        <begin position="694"/>
        <end position="923"/>
    </location>
</feature>
<feature type="compositionally biased region" description="Basic residues" evidence="12">
    <location>
        <begin position="859"/>
        <end position="869"/>
    </location>
</feature>
<keyword evidence="9" id="KW-0072">Autophagy</keyword>
<sequence length="923" mass="100845">MRKASKKTPQGSPREGRDRRQDSFAPDSPDSEQLGGNEPQRHDTGDDTPVIVEPVNIPRPRTRSDRPLSDNYSVSYYPSSSANRITDLPSRLSGWFSHTFSTSSTDLSLPQLLSQQHLTSTSPKGKGSALLTAAKHGKGHLDKAMRYLLDSDAVPDNCADSIWLLGVEHPGYEPGHTLPTATIGRRSSIDSRRSPNSLRSSASSSPTVPNVPGGDPSLSQSQPASAHPNKDPGRHWPPVFYSDFTSRVWLTYRSHFLPIRDITLEELNAAALEGTVILSASPQPKKWNWPLGGEKCWSSDAGWGCMLRTGQSLLANALVHVHLGRDWRKPPHPIYTADYATYVQIITWFLDDPSLLCPFSVHRMALVGKQLGVKVGQWFGPSTAAGAIKTLVHAFPEAGLGVHVAADGGTIYESEVFAASHTGLGSPRRHTRRVWGDRAVLILIGHRLGLDGVNPIYYDTLKTLYTWPQSVGIAGGRPSSSYYFVGSQADNLFYLDPHHARPAIPLRPPPSSETPLPATPPMGSRHNSTSPEPLSPSERESPRSPIRHIRTQTSPVSIRSGSSFSRVASPSPLQQQISQSSSATAASYVTSTSHTNSSGSHGRWRSSSMLPDDSEMDSRELAGDGEELDPVQRHLVSAYSAAELKTFHCDRVRKMPLSGLDPSMLMGFLCKDEADWQDLKQRIAELNQKSQKATVLHLQDEPPTWTTDSEMGLESISEPDFDMPDEDDEFADAEDQMRSASASPDTSLPSNHSKYAEEGDTEDDPVDPITPGAGRSTFSEITAPGHIEKQASTSTTGSSQADSLSFDDEDDEEWAVPQHASQREESTQSPLMDPPDLVNSQTTVVRETSESSVSEPDKHRKKAKKKKAKAPPPPEQYPFPATHDEVEEPPRRVPQMRTAKARDGGRTQSGGVRGIPADDIEDM</sequence>
<dbReference type="HOGENOM" id="CLU_005225_0_0_1"/>
<accession>A0A0C3PID9</accession>
<feature type="region of interest" description="Disordered" evidence="12">
    <location>
        <begin position="175"/>
        <end position="232"/>
    </location>
</feature>
<feature type="region of interest" description="Disordered" evidence="12">
    <location>
        <begin position="503"/>
        <end position="627"/>
    </location>
</feature>
<proteinExistence type="inferred from homology"/>
<dbReference type="STRING" id="745531.A0A0C3PID9"/>
<feature type="compositionally biased region" description="Low complexity" evidence="12">
    <location>
        <begin position="840"/>
        <end position="854"/>
    </location>
</feature>
<feature type="compositionally biased region" description="Acidic residues" evidence="12">
    <location>
        <begin position="717"/>
        <end position="734"/>
    </location>
</feature>
<dbReference type="SUPFAM" id="SSF54001">
    <property type="entry name" value="Cysteine proteinases"/>
    <property type="match status" value="2"/>
</dbReference>
<evidence type="ECO:0000256" key="2">
    <source>
        <dbReference type="ARBA" id="ARBA00010958"/>
    </source>
</evidence>
<evidence type="ECO:0000256" key="9">
    <source>
        <dbReference type="ARBA" id="ARBA00023006"/>
    </source>
</evidence>
<evidence type="ECO:0000256" key="3">
    <source>
        <dbReference type="ARBA" id="ARBA00022448"/>
    </source>
</evidence>
<comment type="catalytic activity">
    <reaction evidence="10">
        <text>[protein]-C-terminal L-amino acid-glycyl-phosphatidylethanolamide + H2O = [protein]-C-terminal L-amino acid-glycine + a 1,2-diacyl-sn-glycero-3-phosphoethanolamine</text>
        <dbReference type="Rhea" id="RHEA:67548"/>
        <dbReference type="Rhea" id="RHEA-COMP:17323"/>
        <dbReference type="Rhea" id="RHEA-COMP:17324"/>
        <dbReference type="ChEBI" id="CHEBI:15377"/>
        <dbReference type="ChEBI" id="CHEBI:64612"/>
        <dbReference type="ChEBI" id="CHEBI:172940"/>
        <dbReference type="ChEBI" id="CHEBI:172941"/>
    </reaction>
    <physiologicalReaction direction="left-to-right" evidence="10">
        <dbReference type="Rhea" id="RHEA:67549"/>
    </physiologicalReaction>
</comment>
<dbReference type="EC" id="3.4.22.-" evidence="11"/>
<dbReference type="InterPro" id="IPR046792">
    <property type="entry name" value="Peptidase_C54_cat"/>
</dbReference>
<dbReference type="GO" id="GO:0000045">
    <property type="term" value="P:autophagosome assembly"/>
    <property type="evidence" value="ECO:0007669"/>
    <property type="project" value="TreeGrafter"/>
</dbReference>
<keyword evidence="8" id="KW-0653">Protein transport</keyword>
<protein>
    <recommendedName>
        <fullName evidence="11">Cysteine protease</fullName>
        <ecNumber evidence="11">3.4.22.-</ecNumber>
    </recommendedName>
</protein>
<name>A0A0C3PID9_PHLG1</name>
<comment type="subcellular location">
    <subcellularLocation>
        <location evidence="11">Nucleus</location>
    </subcellularLocation>
    <subcellularLocation>
        <location evidence="11">Cytoplasm</location>
    </subcellularLocation>
    <subcellularLocation>
        <location evidence="1">Preautophagosomal structure</location>
    </subcellularLocation>
</comment>
<keyword evidence="5 11" id="KW-0645">Protease</keyword>
<dbReference type="GO" id="GO:0004197">
    <property type="term" value="F:cysteine-type endopeptidase activity"/>
    <property type="evidence" value="ECO:0007669"/>
    <property type="project" value="TreeGrafter"/>
</dbReference>
<reference evidence="14 15" key="1">
    <citation type="journal article" date="2014" name="PLoS Genet.">
        <title>Analysis of the Phlebiopsis gigantea genome, transcriptome and secretome provides insight into its pioneer colonization strategies of wood.</title>
        <authorList>
            <person name="Hori C."/>
            <person name="Ishida T."/>
            <person name="Igarashi K."/>
            <person name="Samejima M."/>
            <person name="Suzuki H."/>
            <person name="Master E."/>
            <person name="Ferreira P."/>
            <person name="Ruiz-Duenas F.J."/>
            <person name="Held B."/>
            <person name="Canessa P."/>
            <person name="Larrondo L.F."/>
            <person name="Schmoll M."/>
            <person name="Druzhinina I.S."/>
            <person name="Kubicek C.P."/>
            <person name="Gaskell J.A."/>
            <person name="Kersten P."/>
            <person name="St John F."/>
            <person name="Glasner J."/>
            <person name="Sabat G."/>
            <person name="Splinter BonDurant S."/>
            <person name="Syed K."/>
            <person name="Yadav J."/>
            <person name="Mgbeahuruike A.C."/>
            <person name="Kovalchuk A."/>
            <person name="Asiegbu F.O."/>
            <person name="Lackner G."/>
            <person name="Hoffmeister D."/>
            <person name="Rencoret J."/>
            <person name="Gutierrez A."/>
            <person name="Sun H."/>
            <person name="Lindquist E."/>
            <person name="Barry K."/>
            <person name="Riley R."/>
            <person name="Grigoriev I.V."/>
            <person name="Henrissat B."/>
            <person name="Kues U."/>
            <person name="Berka R.M."/>
            <person name="Martinez A.T."/>
            <person name="Covert S.F."/>
            <person name="Blanchette R.A."/>
            <person name="Cullen D."/>
        </authorList>
    </citation>
    <scope>NUCLEOTIDE SEQUENCE [LARGE SCALE GENOMIC DNA]</scope>
    <source>
        <strain evidence="14 15">11061_1 CR5-6</strain>
    </source>
</reference>
<evidence type="ECO:0000256" key="10">
    <source>
        <dbReference type="ARBA" id="ARBA00029362"/>
    </source>
</evidence>
<feature type="compositionally biased region" description="Pro residues" evidence="12">
    <location>
        <begin position="505"/>
        <end position="520"/>
    </location>
</feature>
<comment type="similarity">
    <text evidence="2 11">Belongs to the peptidase C54 family.</text>
</comment>
<keyword evidence="11" id="KW-0539">Nucleus</keyword>
<keyword evidence="15" id="KW-1185">Reference proteome</keyword>
<keyword evidence="7" id="KW-0788">Thiol protease</keyword>
<dbReference type="PANTHER" id="PTHR22624:SF49">
    <property type="entry name" value="CYSTEINE PROTEASE"/>
    <property type="match status" value="1"/>
</dbReference>
<dbReference type="GO" id="GO:0035973">
    <property type="term" value="P:aggrephagy"/>
    <property type="evidence" value="ECO:0007669"/>
    <property type="project" value="TreeGrafter"/>
</dbReference>
<dbReference type="GO" id="GO:0000407">
    <property type="term" value="C:phagophore assembly site"/>
    <property type="evidence" value="ECO:0007669"/>
    <property type="project" value="UniProtKB-SubCell"/>
</dbReference>
<dbReference type="InterPro" id="IPR005078">
    <property type="entry name" value="Peptidase_C54"/>
</dbReference>
<evidence type="ECO:0000256" key="5">
    <source>
        <dbReference type="ARBA" id="ARBA00022670"/>
    </source>
</evidence>
<evidence type="ECO:0000313" key="14">
    <source>
        <dbReference type="EMBL" id="KIP05763.1"/>
    </source>
</evidence>
<keyword evidence="3" id="KW-0813">Transport</keyword>
<dbReference type="GO" id="GO:0019786">
    <property type="term" value="F:protein-phosphatidylethanolamide deconjugating activity"/>
    <property type="evidence" value="ECO:0007669"/>
    <property type="project" value="InterPro"/>
</dbReference>
<feature type="domain" description="Peptidase C54 catalytic" evidence="13">
    <location>
        <begin position="240"/>
        <end position="681"/>
    </location>
</feature>
<dbReference type="GO" id="GO:0015031">
    <property type="term" value="P:protein transport"/>
    <property type="evidence" value="ECO:0007669"/>
    <property type="project" value="UniProtKB-KW"/>
</dbReference>